<sequence>DHSILLWDFRISRTDRPASIIAQVSSQPTALDWASQHELTFGTEAGNLVRLDLRSPGKFLQKHELFNNQDEYDMSVVQIRPMKQHLICVLTAHQHWLFERRNFDQIIDNHSSYSERVHLKSCLSINDSDLLIIGNNFNHFRYPKILL</sequence>
<dbReference type="AlphaFoldDB" id="A0A1Y3BRE7"/>
<dbReference type="Gene3D" id="2.130.10.10">
    <property type="entry name" value="YVTN repeat-like/Quinoprotein amine dehydrogenase"/>
    <property type="match status" value="1"/>
</dbReference>
<feature type="non-terminal residue" evidence="1">
    <location>
        <position position="1"/>
    </location>
</feature>
<dbReference type="EMBL" id="MUJZ01007546">
    <property type="protein sequence ID" value="OTF82624.1"/>
    <property type="molecule type" value="Genomic_DNA"/>
</dbReference>
<accession>A0A1Y3BRE7</accession>
<proteinExistence type="predicted"/>
<dbReference type="InterPro" id="IPR015943">
    <property type="entry name" value="WD40/YVTN_repeat-like_dom_sf"/>
</dbReference>
<dbReference type="OrthoDB" id="1602884at2759"/>
<evidence type="ECO:0000313" key="2">
    <source>
        <dbReference type="Proteomes" id="UP000194236"/>
    </source>
</evidence>
<dbReference type="Proteomes" id="UP000194236">
    <property type="component" value="Unassembled WGS sequence"/>
</dbReference>
<dbReference type="InterPro" id="IPR036322">
    <property type="entry name" value="WD40_repeat_dom_sf"/>
</dbReference>
<reference evidence="1 2" key="1">
    <citation type="submission" date="2017-03" db="EMBL/GenBank/DDBJ databases">
        <title>Genome Survey of Euroglyphus maynei.</title>
        <authorList>
            <person name="Arlian L.G."/>
            <person name="Morgan M.S."/>
            <person name="Rider S.D."/>
        </authorList>
    </citation>
    <scope>NUCLEOTIDE SEQUENCE [LARGE SCALE GENOMIC DNA]</scope>
    <source>
        <strain evidence="1">Arlian Lab</strain>
        <tissue evidence="1">Whole body</tissue>
    </source>
</reference>
<organism evidence="1 2">
    <name type="scientific">Euroglyphus maynei</name>
    <name type="common">Mayne's house dust mite</name>
    <dbReference type="NCBI Taxonomy" id="6958"/>
    <lineage>
        <taxon>Eukaryota</taxon>
        <taxon>Metazoa</taxon>
        <taxon>Ecdysozoa</taxon>
        <taxon>Arthropoda</taxon>
        <taxon>Chelicerata</taxon>
        <taxon>Arachnida</taxon>
        <taxon>Acari</taxon>
        <taxon>Acariformes</taxon>
        <taxon>Sarcoptiformes</taxon>
        <taxon>Astigmata</taxon>
        <taxon>Psoroptidia</taxon>
        <taxon>Analgoidea</taxon>
        <taxon>Pyroglyphidae</taxon>
        <taxon>Pyroglyphinae</taxon>
        <taxon>Euroglyphus</taxon>
    </lineage>
</organism>
<dbReference type="SUPFAM" id="SSF50978">
    <property type="entry name" value="WD40 repeat-like"/>
    <property type="match status" value="1"/>
</dbReference>
<evidence type="ECO:0000313" key="1">
    <source>
        <dbReference type="EMBL" id="OTF82624.1"/>
    </source>
</evidence>
<protein>
    <submittedName>
        <fullName evidence="1">Uncharacterized protein</fullName>
    </submittedName>
</protein>
<comment type="caution">
    <text evidence="1">The sequence shown here is derived from an EMBL/GenBank/DDBJ whole genome shotgun (WGS) entry which is preliminary data.</text>
</comment>
<keyword evidence="2" id="KW-1185">Reference proteome</keyword>
<name>A0A1Y3BRE7_EURMA</name>
<gene>
    <name evidence="1" type="ORF">BLA29_011920</name>
</gene>